<evidence type="ECO:0000256" key="13">
    <source>
        <dbReference type="SAM" id="Phobius"/>
    </source>
</evidence>
<organism evidence="16 17">
    <name type="scientific">Desulfonema ishimotonii</name>
    <dbReference type="NCBI Taxonomy" id="45657"/>
    <lineage>
        <taxon>Bacteria</taxon>
        <taxon>Pseudomonadati</taxon>
        <taxon>Thermodesulfobacteriota</taxon>
        <taxon>Desulfobacteria</taxon>
        <taxon>Desulfobacterales</taxon>
        <taxon>Desulfococcaceae</taxon>
        <taxon>Desulfonema</taxon>
    </lineage>
</organism>
<evidence type="ECO:0000256" key="6">
    <source>
        <dbReference type="ARBA" id="ARBA00022692"/>
    </source>
</evidence>
<dbReference type="InterPro" id="IPR027417">
    <property type="entry name" value="P-loop_NTPase"/>
</dbReference>
<evidence type="ECO:0000256" key="3">
    <source>
        <dbReference type="ARBA" id="ARBA00012191"/>
    </source>
</evidence>
<keyword evidence="9 13" id="KW-1133">Transmembrane helix</keyword>
<protein>
    <recommendedName>
        <fullName evidence="12">Multidrug resistance-like ATP-binding protein MdlA</fullName>
        <ecNumber evidence="3">7.6.2.2</ecNumber>
    </recommendedName>
</protein>
<dbReference type="GO" id="GO:0008559">
    <property type="term" value="F:ABC-type xenobiotic transporter activity"/>
    <property type="evidence" value="ECO:0007669"/>
    <property type="project" value="UniProtKB-EC"/>
</dbReference>
<dbReference type="PROSITE" id="PS50893">
    <property type="entry name" value="ABC_TRANSPORTER_2"/>
    <property type="match status" value="1"/>
</dbReference>
<dbReference type="PROSITE" id="PS50929">
    <property type="entry name" value="ABC_TM1F"/>
    <property type="match status" value="1"/>
</dbReference>
<comment type="catalytic activity">
    <reaction evidence="11">
        <text>ATP + H2O + xenobioticSide 1 = ADP + phosphate + xenobioticSide 2.</text>
        <dbReference type="EC" id="7.6.2.2"/>
    </reaction>
</comment>
<evidence type="ECO:0000256" key="9">
    <source>
        <dbReference type="ARBA" id="ARBA00022989"/>
    </source>
</evidence>
<dbReference type="RefSeq" id="WP_124328849.1">
    <property type="nucleotide sequence ID" value="NZ_BEXT01000001.1"/>
</dbReference>
<dbReference type="InterPro" id="IPR003439">
    <property type="entry name" value="ABC_transporter-like_ATP-bd"/>
</dbReference>
<evidence type="ECO:0000256" key="10">
    <source>
        <dbReference type="ARBA" id="ARBA00023136"/>
    </source>
</evidence>
<dbReference type="AlphaFoldDB" id="A0A401FXA0"/>
<name>A0A401FXA0_9BACT</name>
<feature type="transmembrane region" description="Helical" evidence="13">
    <location>
        <begin position="276"/>
        <end position="300"/>
    </location>
</feature>
<accession>A0A401FXA0</accession>
<keyword evidence="5" id="KW-1003">Cell membrane</keyword>
<evidence type="ECO:0000256" key="7">
    <source>
        <dbReference type="ARBA" id="ARBA00022741"/>
    </source>
</evidence>
<dbReference type="GO" id="GO:0005524">
    <property type="term" value="F:ATP binding"/>
    <property type="evidence" value="ECO:0007669"/>
    <property type="project" value="UniProtKB-KW"/>
</dbReference>
<evidence type="ECO:0000256" key="4">
    <source>
        <dbReference type="ARBA" id="ARBA00022448"/>
    </source>
</evidence>
<feature type="transmembrane region" description="Helical" evidence="13">
    <location>
        <begin position="55"/>
        <end position="77"/>
    </location>
</feature>
<dbReference type="Gene3D" id="1.20.1560.10">
    <property type="entry name" value="ABC transporter type 1, transmembrane domain"/>
    <property type="match status" value="1"/>
</dbReference>
<dbReference type="InterPro" id="IPR011527">
    <property type="entry name" value="ABC1_TM_dom"/>
</dbReference>
<dbReference type="InterPro" id="IPR017871">
    <property type="entry name" value="ABC_transporter-like_CS"/>
</dbReference>
<comment type="similarity">
    <text evidence="2">Belongs to the ABC transporter superfamily. Drug exporter-2 (TC 3.A.1.117) family.</text>
</comment>
<keyword evidence="6 13" id="KW-0812">Transmembrane</keyword>
<evidence type="ECO:0000256" key="2">
    <source>
        <dbReference type="ARBA" id="ARBA00006526"/>
    </source>
</evidence>
<dbReference type="Pfam" id="PF00005">
    <property type="entry name" value="ABC_tran"/>
    <property type="match status" value="1"/>
</dbReference>
<dbReference type="OrthoDB" id="9772049at2"/>
<dbReference type="SUPFAM" id="SSF52540">
    <property type="entry name" value="P-loop containing nucleoside triphosphate hydrolases"/>
    <property type="match status" value="1"/>
</dbReference>
<dbReference type="EC" id="7.6.2.2" evidence="3"/>
<keyword evidence="10 13" id="KW-0472">Membrane</keyword>
<dbReference type="GO" id="GO:0005886">
    <property type="term" value="C:plasma membrane"/>
    <property type="evidence" value="ECO:0007669"/>
    <property type="project" value="UniProtKB-SubCell"/>
</dbReference>
<dbReference type="GO" id="GO:0015421">
    <property type="term" value="F:ABC-type oligopeptide transporter activity"/>
    <property type="evidence" value="ECO:0007669"/>
    <property type="project" value="TreeGrafter"/>
</dbReference>
<sequence>MKSLSLITPYFLRNSGTILVGLLCLMIVDLLQLIIPRIIKAAVDDLTLFRADRQVLFGYAGEIVGIAVMIGLLRFVWRHCLMGMSRQMEEGLRNRLFTHLQSLSAAYFSRVKTGDLMAHASNDIHHIRMAAGMGLVALMDAIVMGIATVGFMAGISVRLTLLVIIPMPMIVLSTRFFGGRMHRAYQEVQASFSDLTEVVRERFAGIRIIRAYTRESESLSGLDRASRHNVACNLRLVRVTGAFFPMMLFFSNLSLAIVLWIGGRETICGTITPGDFVAFISYIGLLTWPMMAMGWVVNLIQRGKASLERINAILETAPDIGEASMPLPVTDIREGISLENVRFSYDRGSPEALRGIDLCVASGETLGVIGPPGSGKTTLLNLLPRIFDVTEGRILADGRDIRDLSLAGLRHCMAFVPQEPFLFAGTVRENITFGNPDISETALHRAMRDAALDKTIAAFPDGAETIVGEKGVILSGGQKQRIALARALLRAVPVLILDDPISQVDAETGTAIIRTIRSVSRNRTVIIVSHRLSALKFADRIITLSAGRISESGSHEELMRQDGYYARTFRLQEIEEEAPRVF</sequence>
<evidence type="ECO:0000313" key="17">
    <source>
        <dbReference type="Proteomes" id="UP000288096"/>
    </source>
</evidence>
<evidence type="ECO:0000256" key="1">
    <source>
        <dbReference type="ARBA" id="ARBA00004651"/>
    </source>
</evidence>
<dbReference type="InterPro" id="IPR036640">
    <property type="entry name" value="ABC1_TM_sf"/>
</dbReference>
<keyword evidence="4" id="KW-0813">Transport</keyword>
<dbReference type="InterPro" id="IPR003593">
    <property type="entry name" value="AAA+_ATPase"/>
</dbReference>
<reference evidence="17" key="1">
    <citation type="submission" date="2017-11" db="EMBL/GenBank/DDBJ databases">
        <authorList>
            <person name="Watanabe M."/>
            <person name="Kojima H."/>
        </authorList>
    </citation>
    <scope>NUCLEOTIDE SEQUENCE [LARGE SCALE GENOMIC DNA]</scope>
    <source>
        <strain evidence="17">Tokyo 01</strain>
    </source>
</reference>
<dbReference type="SMART" id="SM00382">
    <property type="entry name" value="AAA"/>
    <property type="match status" value="1"/>
</dbReference>
<dbReference type="FunFam" id="3.40.50.300:FF:000221">
    <property type="entry name" value="Multidrug ABC transporter ATP-binding protein"/>
    <property type="match status" value="1"/>
</dbReference>
<evidence type="ECO:0000256" key="12">
    <source>
        <dbReference type="ARBA" id="ARBA00074518"/>
    </source>
</evidence>
<feature type="transmembrane region" description="Helical" evidence="13">
    <location>
        <begin position="236"/>
        <end position="261"/>
    </location>
</feature>
<dbReference type="SUPFAM" id="SSF90123">
    <property type="entry name" value="ABC transporter transmembrane region"/>
    <property type="match status" value="1"/>
</dbReference>
<dbReference type="PANTHER" id="PTHR43394:SF1">
    <property type="entry name" value="ATP-BINDING CASSETTE SUB-FAMILY B MEMBER 10, MITOCHONDRIAL"/>
    <property type="match status" value="1"/>
</dbReference>
<dbReference type="InterPro" id="IPR039421">
    <property type="entry name" value="Type_1_exporter"/>
</dbReference>
<dbReference type="EMBL" id="BEXT01000001">
    <property type="protein sequence ID" value="GBC61579.1"/>
    <property type="molecule type" value="Genomic_DNA"/>
</dbReference>
<evidence type="ECO:0000256" key="5">
    <source>
        <dbReference type="ARBA" id="ARBA00022475"/>
    </source>
</evidence>
<comment type="caution">
    <text evidence="16">The sequence shown here is derived from an EMBL/GenBank/DDBJ whole genome shotgun (WGS) entry which is preliminary data.</text>
</comment>
<reference evidence="17" key="2">
    <citation type="submission" date="2019-01" db="EMBL/GenBank/DDBJ databases">
        <title>Genome sequence of Desulfonema ishimotonii strain Tokyo 01.</title>
        <authorList>
            <person name="Fukui M."/>
        </authorList>
    </citation>
    <scope>NUCLEOTIDE SEQUENCE [LARGE SCALE GENOMIC DNA]</scope>
    <source>
        <strain evidence="17">Tokyo 01</strain>
    </source>
</reference>
<evidence type="ECO:0000313" key="16">
    <source>
        <dbReference type="EMBL" id="GBC61579.1"/>
    </source>
</evidence>
<feature type="domain" description="ABC transmembrane type-1" evidence="15">
    <location>
        <begin position="19"/>
        <end position="302"/>
    </location>
</feature>
<keyword evidence="7" id="KW-0547">Nucleotide-binding</keyword>
<feature type="domain" description="ABC transporter" evidence="14">
    <location>
        <begin position="336"/>
        <end position="571"/>
    </location>
</feature>
<dbReference type="CDD" id="cd18541">
    <property type="entry name" value="ABC_6TM_TmrB_like"/>
    <property type="match status" value="1"/>
</dbReference>
<proteinExistence type="inferred from homology"/>
<evidence type="ECO:0000256" key="8">
    <source>
        <dbReference type="ARBA" id="ARBA00022840"/>
    </source>
</evidence>
<dbReference type="Proteomes" id="UP000288096">
    <property type="component" value="Unassembled WGS sequence"/>
</dbReference>
<keyword evidence="8 16" id="KW-0067">ATP-binding</keyword>
<evidence type="ECO:0000259" key="15">
    <source>
        <dbReference type="PROSITE" id="PS50929"/>
    </source>
</evidence>
<dbReference type="FunFam" id="1.20.1560.10:FF:000011">
    <property type="entry name" value="Multidrug ABC transporter ATP-binding protein"/>
    <property type="match status" value="1"/>
</dbReference>
<keyword evidence="17" id="KW-1185">Reference proteome</keyword>
<dbReference type="Gene3D" id="3.40.50.300">
    <property type="entry name" value="P-loop containing nucleotide triphosphate hydrolases"/>
    <property type="match status" value="1"/>
</dbReference>
<dbReference type="PANTHER" id="PTHR43394">
    <property type="entry name" value="ATP-DEPENDENT PERMEASE MDL1, MITOCHONDRIAL"/>
    <property type="match status" value="1"/>
</dbReference>
<feature type="transmembrane region" description="Helical" evidence="13">
    <location>
        <begin position="12"/>
        <end position="35"/>
    </location>
</feature>
<feature type="transmembrane region" description="Helical" evidence="13">
    <location>
        <begin position="130"/>
        <end position="153"/>
    </location>
</feature>
<gene>
    <name evidence="16" type="ORF">DENIS_2541</name>
</gene>
<dbReference type="PROSITE" id="PS00211">
    <property type="entry name" value="ABC_TRANSPORTER_1"/>
    <property type="match status" value="1"/>
</dbReference>
<comment type="subcellular location">
    <subcellularLocation>
        <location evidence="1">Cell membrane</location>
        <topology evidence="1">Multi-pass membrane protein</topology>
    </subcellularLocation>
</comment>
<feature type="transmembrane region" description="Helical" evidence="13">
    <location>
        <begin position="159"/>
        <end position="177"/>
    </location>
</feature>
<dbReference type="GO" id="GO:0016887">
    <property type="term" value="F:ATP hydrolysis activity"/>
    <property type="evidence" value="ECO:0007669"/>
    <property type="project" value="InterPro"/>
</dbReference>
<evidence type="ECO:0000256" key="11">
    <source>
        <dbReference type="ARBA" id="ARBA00034018"/>
    </source>
</evidence>
<evidence type="ECO:0000259" key="14">
    <source>
        <dbReference type="PROSITE" id="PS50893"/>
    </source>
</evidence>
<dbReference type="Pfam" id="PF00664">
    <property type="entry name" value="ABC_membrane"/>
    <property type="match status" value="1"/>
</dbReference>